<dbReference type="EMBL" id="UYJE01005661">
    <property type="protein sequence ID" value="VDI39222.1"/>
    <property type="molecule type" value="Genomic_DNA"/>
</dbReference>
<evidence type="ECO:0000313" key="2">
    <source>
        <dbReference type="Proteomes" id="UP000596742"/>
    </source>
</evidence>
<protein>
    <recommendedName>
        <fullName evidence="3">ShKT domain-containing protein</fullName>
    </recommendedName>
</protein>
<keyword evidence="2" id="KW-1185">Reference proteome</keyword>
<reference evidence="1" key="1">
    <citation type="submission" date="2018-11" db="EMBL/GenBank/DDBJ databases">
        <authorList>
            <person name="Alioto T."/>
            <person name="Alioto T."/>
        </authorList>
    </citation>
    <scope>NUCLEOTIDE SEQUENCE</scope>
</reference>
<name>A0A8B6ESL7_MYTGA</name>
<evidence type="ECO:0000313" key="1">
    <source>
        <dbReference type="EMBL" id="VDI39222.1"/>
    </source>
</evidence>
<sequence>SYTNEICKDMWPNCQQTLLVENKMSGICSNTDFSHHCQKSCGVCSASSTTTTASTTTTIATTTTVTTTTPATTTTTPTMAATTQPCIDDLRLACDLEACSTDLAIFCRVTCNTCP</sequence>
<accession>A0A8B6ESL7</accession>
<dbReference type="Proteomes" id="UP000596742">
    <property type="component" value="Unassembled WGS sequence"/>
</dbReference>
<dbReference type="OrthoDB" id="10569693at2759"/>
<feature type="non-terminal residue" evidence="1">
    <location>
        <position position="1"/>
    </location>
</feature>
<proteinExistence type="predicted"/>
<evidence type="ECO:0008006" key="3">
    <source>
        <dbReference type="Google" id="ProtNLM"/>
    </source>
</evidence>
<organism evidence="1 2">
    <name type="scientific">Mytilus galloprovincialis</name>
    <name type="common">Mediterranean mussel</name>
    <dbReference type="NCBI Taxonomy" id="29158"/>
    <lineage>
        <taxon>Eukaryota</taxon>
        <taxon>Metazoa</taxon>
        <taxon>Spiralia</taxon>
        <taxon>Lophotrochozoa</taxon>
        <taxon>Mollusca</taxon>
        <taxon>Bivalvia</taxon>
        <taxon>Autobranchia</taxon>
        <taxon>Pteriomorphia</taxon>
        <taxon>Mytilida</taxon>
        <taxon>Mytiloidea</taxon>
        <taxon>Mytilidae</taxon>
        <taxon>Mytilinae</taxon>
        <taxon>Mytilus</taxon>
    </lineage>
</organism>
<comment type="caution">
    <text evidence="1">The sequence shown here is derived from an EMBL/GenBank/DDBJ whole genome shotgun (WGS) entry which is preliminary data.</text>
</comment>
<dbReference type="AlphaFoldDB" id="A0A8B6ESL7"/>
<gene>
    <name evidence="1" type="ORF">MGAL_10B015041</name>
</gene>